<sequence length="207" mass="23570">MKPITHLKFICIFLIALTCQQRTFANQQKLDHKKEHLIQEIKFLLNKFNSEDIPNRESIEKHFDLDSKKNSINSTNSCGEFNIKNIPFIPSYKFCNTNYENFASTSIKKIQISTSSPIDSDETNTFSFNATPKDGICLTKFEIEKIADSPSTRHPPPIPHTYGGEKKYTVTPPNQYTIINPIGVKNTELGFTIKNSCTSSFYLSFGK</sequence>
<evidence type="ECO:0000313" key="1">
    <source>
        <dbReference type="EMBL" id="MBB4845577.1"/>
    </source>
</evidence>
<evidence type="ECO:0000313" key="2">
    <source>
        <dbReference type="Proteomes" id="UP000562027"/>
    </source>
</evidence>
<organism evidence="1 2">
    <name type="scientific">Roseateles oligotrophus</name>
    <dbReference type="NCBI Taxonomy" id="1769250"/>
    <lineage>
        <taxon>Bacteria</taxon>
        <taxon>Pseudomonadati</taxon>
        <taxon>Pseudomonadota</taxon>
        <taxon>Betaproteobacteria</taxon>
        <taxon>Burkholderiales</taxon>
        <taxon>Sphaerotilaceae</taxon>
        <taxon>Roseateles</taxon>
    </lineage>
</organism>
<reference evidence="1 2" key="1">
    <citation type="submission" date="2020-08" db="EMBL/GenBank/DDBJ databases">
        <title>Functional genomics of gut bacteria from endangered species of beetles.</title>
        <authorList>
            <person name="Carlos-Shanley C."/>
        </authorList>
    </citation>
    <scope>NUCLEOTIDE SEQUENCE [LARGE SCALE GENOMIC DNA]</scope>
    <source>
        <strain evidence="1 2">S00239</strain>
    </source>
</reference>
<dbReference type="Proteomes" id="UP000562027">
    <property type="component" value="Unassembled WGS sequence"/>
</dbReference>
<gene>
    <name evidence="1" type="ORF">HNP55_004129</name>
</gene>
<dbReference type="RefSeq" id="WP_184303698.1">
    <property type="nucleotide sequence ID" value="NZ_JACHLP010000010.1"/>
</dbReference>
<accession>A0A840LJW2</accession>
<keyword evidence="2" id="KW-1185">Reference proteome</keyword>
<name>A0A840LJW2_9BURK</name>
<proteinExistence type="predicted"/>
<protein>
    <submittedName>
        <fullName evidence="1">Uncharacterized protein</fullName>
    </submittedName>
</protein>
<comment type="caution">
    <text evidence="1">The sequence shown here is derived from an EMBL/GenBank/DDBJ whole genome shotgun (WGS) entry which is preliminary data.</text>
</comment>
<dbReference type="AlphaFoldDB" id="A0A840LJW2"/>
<dbReference type="EMBL" id="JACHLP010000010">
    <property type="protein sequence ID" value="MBB4845577.1"/>
    <property type="molecule type" value="Genomic_DNA"/>
</dbReference>